<dbReference type="EMBL" id="JBHTLM010000003">
    <property type="protein sequence ID" value="MFD1175892.1"/>
    <property type="molecule type" value="Genomic_DNA"/>
</dbReference>
<reference evidence="6" key="1">
    <citation type="journal article" date="2019" name="Int. J. Syst. Evol. Microbiol.">
        <title>The Global Catalogue of Microorganisms (GCM) 10K type strain sequencing project: providing services to taxonomists for standard genome sequencing and annotation.</title>
        <authorList>
            <consortium name="The Broad Institute Genomics Platform"/>
            <consortium name="The Broad Institute Genome Sequencing Center for Infectious Disease"/>
            <person name="Wu L."/>
            <person name="Ma J."/>
        </authorList>
    </citation>
    <scope>NUCLEOTIDE SEQUENCE [LARGE SCALE GENOMIC DNA]</scope>
    <source>
        <strain evidence="6">CCUG 59189</strain>
    </source>
</reference>
<dbReference type="InterPro" id="IPR016162">
    <property type="entry name" value="Ald_DH_N"/>
</dbReference>
<proteinExistence type="inferred from homology"/>
<dbReference type="Gene3D" id="3.40.309.10">
    <property type="entry name" value="Aldehyde Dehydrogenase, Chain A, domain 2"/>
    <property type="match status" value="1"/>
</dbReference>
<name>A0ABW3RUB1_9BACL</name>
<dbReference type="PROSITE" id="PS00070">
    <property type="entry name" value="ALDEHYDE_DEHYDR_CYS"/>
    <property type="match status" value="1"/>
</dbReference>
<evidence type="ECO:0000256" key="2">
    <source>
        <dbReference type="ARBA" id="ARBA00023002"/>
    </source>
</evidence>
<evidence type="ECO:0000313" key="6">
    <source>
        <dbReference type="Proteomes" id="UP001597262"/>
    </source>
</evidence>
<organism evidence="5 6">
    <name type="scientific">Paenibacillus puldeungensis</name>
    <dbReference type="NCBI Taxonomy" id="696536"/>
    <lineage>
        <taxon>Bacteria</taxon>
        <taxon>Bacillati</taxon>
        <taxon>Bacillota</taxon>
        <taxon>Bacilli</taxon>
        <taxon>Bacillales</taxon>
        <taxon>Paenibacillaceae</taxon>
        <taxon>Paenibacillus</taxon>
    </lineage>
</organism>
<keyword evidence="2" id="KW-0560">Oxidoreductase</keyword>
<dbReference type="PANTHER" id="PTHR43720:SF2">
    <property type="entry name" value="2-AMINOMUCONIC SEMIALDEHYDE DEHYDROGENASE"/>
    <property type="match status" value="1"/>
</dbReference>
<evidence type="ECO:0000256" key="1">
    <source>
        <dbReference type="ARBA" id="ARBA00009986"/>
    </source>
</evidence>
<dbReference type="Pfam" id="PF00171">
    <property type="entry name" value="Aldedh"/>
    <property type="match status" value="1"/>
</dbReference>
<dbReference type="RefSeq" id="WP_379317956.1">
    <property type="nucleotide sequence ID" value="NZ_JBHTLM010000003.1"/>
</dbReference>
<evidence type="ECO:0000313" key="5">
    <source>
        <dbReference type="EMBL" id="MFD1175892.1"/>
    </source>
</evidence>
<gene>
    <name evidence="5" type="ORF">ACFQ3W_06175</name>
</gene>
<keyword evidence="6" id="KW-1185">Reference proteome</keyword>
<accession>A0ABW3RUB1</accession>
<protein>
    <submittedName>
        <fullName evidence="5">Aldehyde dehydrogenase family protein</fullName>
    </submittedName>
</protein>
<dbReference type="InterPro" id="IPR016160">
    <property type="entry name" value="Ald_DH_CS_CYS"/>
</dbReference>
<dbReference type="SUPFAM" id="SSF53720">
    <property type="entry name" value="ALDH-like"/>
    <property type="match status" value="1"/>
</dbReference>
<dbReference type="Gene3D" id="3.40.605.10">
    <property type="entry name" value="Aldehyde Dehydrogenase, Chain A, domain 1"/>
    <property type="match status" value="1"/>
</dbReference>
<dbReference type="InterPro" id="IPR016163">
    <property type="entry name" value="Ald_DH_C"/>
</dbReference>
<comment type="similarity">
    <text evidence="1">Belongs to the aldehyde dehydrogenase family.</text>
</comment>
<feature type="domain" description="Aldehyde dehydrogenase" evidence="4">
    <location>
        <begin position="11"/>
        <end position="472"/>
    </location>
</feature>
<dbReference type="PANTHER" id="PTHR43720">
    <property type="entry name" value="2-AMINOMUCONIC SEMIALDEHYDE DEHYDROGENASE"/>
    <property type="match status" value="1"/>
</dbReference>
<dbReference type="Proteomes" id="UP001597262">
    <property type="component" value="Unassembled WGS sequence"/>
</dbReference>
<keyword evidence="3" id="KW-0520">NAD</keyword>
<sequence length="478" mass="51194">MNSRNWIGGEWFTPTSKACAVINPSNTQEEVGVLHLSDSSHVIQAEQAARQAFTSWSRLTGTARAEHLYGLAAALESKSADVAQLASLEMGKPITEMRGEVMRGVHLLRYYAAEGVRANGAVIPSSEPNVLQYTKKVPLGVVGIITPWNFPVAIPIWKIAPALICGNTVIWKPAEFASLTATRLVEVFAEAGLPAGVINLVIGKGSQIGDALLEQITLDAVSFTGSTSTGSRIAQTCAKRNIKYQTEMGGKNAAVVLNDADIEKTLPMIVSGAFRSAGQKCTATSRIIVESGIYDSFTKALSKAISEIKLAPSLDPSAYLGPVASASQYETVMSYVNMAWDQADILAQGPAAAGDQTGYYIQPLVATGIHAQHSLVQEEIFGPVTVVLEASDFDHAIALCNQTVYGLSASLFTQNLSYAHRFLDEAEAGMVRVNQETAGVEYQSPFGGMKLSSSHTREQGQAALDFYTELKTCAIRYF</sequence>
<dbReference type="InterPro" id="IPR016161">
    <property type="entry name" value="Ald_DH/histidinol_DH"/>
</dbReference>
<evidence type="ECO:0000256" key="3">
    <source>
        <dbReference type="ARBA" id="ARBA00023027"/>
    </source>
</evidence>
<comment type="caution">
    <text evidence="5">The sequence shown here is derived from an EMBL/GenBank/DDBJ whole genome shotgun (WGS) entry which is preliminary data.</text>
</comment>
<evidence type="ECO:0000259" key="4">
    <source>
        <dbReference type="Pfam" id="PF00171"/>
    </source>
</evidence>
<dbReference type="InterPro" id="IPR015590">
    <property type="entry name" value="Aldehyde_DH_dom"/>
</dbReference>